<dbReference type="GO" id="GO:0006400">
    <property type="term" value="P:tRNA modification"/>
    <property type="evidence" value="ECO:0007669"/>
    <property type="project" value="TreeGrafter"/>
</dbReference>
<dbReference type="GO" id="GO:0016787">
    <property type="term" value="F:hydrolase activity"/>
    <property type="evidence" value="ECO:0007669"/>
    <property type="project" value="UniProtKB-KW"/>
</dbReference>
<comment type="function">
    <text evidence="6">Catalyzes the hydrolysis of queuosine 5'-phosphate, releasing the nucleobase queuine (q). Is required for salvage of queuine from exogenous queuosine (Q) that is imported and then converted to queuosine 5'-phosphate intracellularly.</text>
</comment>
<reference evidence="7" key="1">
    <citation type="submission" date="2022-03" db="EMBL/GenBank/DDBJ databases">
        <authorList>
            <person name="Alioto T."/>
            <person name="Alioto T."/>
            <person name="Gomez Garrido J."/>
        </authorList>
    </citation>
    <scope>NUCLEOTIDE SEQUENCE</scope>
</reference>
<protein>
    <recommendedName>
        <fullName evidence="3 6">Queuosine 5'-phosphate N-glycosylase/hydrolase</fullName>
        <ecNumber evidence="6">3.2.2.-</ecNumber>
    </recommendedName>
    <alternativeName>
        <fullName evidence="4 6">Queuosine-nucleotide N-glycosylase/hydrolase</fullName>
    </alternativeName>
</protein>
<sequence>MSNTLQPREAGKFITEKSKDVFVEPEGIQKLADKLYEKIIRNEITLAGWKGLHELNPQSSGEDAVNWVFFADTLNFSFWSESEDEKYLVKYKGKEYSGYWSLCAAMNRALDEGIPLTAASYYSTVTMDQLKKILRSDSKFPIPMIEERLNILHQTGKVIMEKFGGSFLNVLKQSEKSAVKLMQLVVENFPSYRDEATFQGIKVAFYKRAQILVGDIWGVLEGKGDGCFSDIRQITMFADYRIPQALVHFGVMRYSENLLKKLNEGA</sequence>
<dbReference type="PANTHER" id="PTHR21314">
    <property type="entry name" value="QUEUOSINE 5'-PHOSPHATE N-GLYCOSYLASE_HYDROLASE-RELATED"/>
    <property type="match status" value="1"/>
</dbReference>
<evidence type="ECO:0000256" key="1">
    <source>
        <dbReference type="ARBA" id="ARBA00022801"/>
    </source>
</evidence>
<proteinExistence type="inferred from homology"/>
<keyword evidence="8" id="KW-1185">Reference proteome</keyword>
<evidence type="ECO:0000256" key="5">
    <source>
        <dbReference type="ARBA" id="ARBA00048204"/>
    </source>
</evidence>
<evidence type="ECO:0000256" key="2">
    <source>
        <dbReference type="ARBA" id="ARBA00035119"/>
    </source>
</evidence>
<dbReference type="Proteomes" id="UP001295444">
    <property type="component" value="Chromosome 07"/>
</dbReference>
<name>A0AAD1SR30_PELCU</name>
<gene>
    <name evidence="7" type="ORF">PECUL_23A021116</name>
</gene>
<accession>A0AAD1SR30</accession>
<dbReference type="EMBL" id="OW240918">
    <property type="protein sequence ID" value="CAH2306002.1"/>
    <property type="molecule type" value="Genomic_DNA"/>
</dbReference>
<organism evidence="7 8">
    <name type="scientific">Pelobates cultripes</name>
    <name type="common">Western spadefoot toad</name>
    <dbReference type="NCBI Taxonomy" id="61616"/>
    <lineage>
        <taxon>Eukaryota</taxon>
        <taxon>Metazoa</taxon>
        <taxon>Chordata</taxon>
        <taxon>Craniata</taxon>
        <taxon>Vertebrata</taxon>
        <taxon>Euteleostomi</taxon>
        <taxon>Amphibia</taxon>
        <taxon>Batrachia</taxon>
        <taxon>Anura</taxon>
        <taxon>Pelobatoidea</taxon>
        <taxon>Pelobatidae</taxon>
        <taxon>Pelobates</taxon>
    </lineage>
</organism>
<evidence type="ECO:0000256" key="4">
    <source>
        <dbReference type="ARBA" id="ARBA00035393"/>
    </source>
</evidence>
<dbReference type="AlphaFoldDB" id="A0AAD1SR30"/>
<comment type="catalytic activity">
    <reaction evidence="5 6">
        <text>queuosine 5'-phosphate + H2O = queuine + D-ribose 5-phosphate</text>
        <dbReference type="Rhea" id="RHEA:75387"/>
        <dbReference type="ChEBI" id="CHEBI:15377"/>
        <dbReference type="ChEBI" id="CHEBI:17433"/>
        <dbReference type="ChEBI" id="CHEBI:78346"/>
        <dbReference type="ChEBI" id="CHEBI:194371"/>
    </reaction>
    <physiologicalReaction direction="left-to-right" evidence="5 6">
        <dbReference type="Rhea" id="RHEA:75388"/>
    </physiologicalReaction>
</comment>
<dbReference type="InterPro" id="IPR019438">
    <property type="entry name" value="Q_salvage"/>
</dbReference>
<evidence type="ECO:0000256" key="3">
    <source>
        <dbReference type="ARBA" id="ARBA00035306"/>
    </source>
</evidence>
<dbReference type="EC" id="3.2.2.-" evidence="6"/>
<evidence type="ECO:0000313" key="7">
    <source>
        <dbReference type="EMBL" id="CAH2306002.1"/>
    </source>
</evidence>
<comment type="similarity">
    <text evidence="2 6">Belongs to the QNG1 protein family.</text>
</comment>
<keyword evidence="1 6" id="KW-0378">Hydrolase</keyword>
<dbReference type="Pfam" id="PF10343">
    <property type="entry name" value="Q_salvage"/>
    <property type="match status" value="1"/>
</dbReference>
<evidence type="ECO:0000256" key="6">
    <source>
        <dbReference type="RuleBase" id="RU365002"/>
    </source>
</evidence>
<evidence type="ECO:0000313" key="8">
    <source>
        <dbReference type="Proteomes" id="UP001295444"/>
    </source>
</evidence>
<dbReference type="PANTHER" id="PTHR21314:SF0">
    <property type="entry name" value="QUEUOSINE 5'-PHOSPHATE N-GLYCOSYLASE_HYDROLASE"/>
    <property type="match status" value="1"/>
</dbReference>